<dbReference type="Proteomes" id="UP001165960">
    <property type="component" value="Unassembled WGS sequence"/>
</dbReference>
<dbReference type="EMBL" id="QTSX02005887">
    <property type="protein sequence ID" value="KAJ9056690.1"/>
    <property type="molecule type" value="Genomic_DNA"/>
</dbReference>
<reference evidence="1" key="1">
    <citation type="submission" date="2022-04" db="EMBL/GenBank/DDBJ databases">
        <title>Genome of the entomopathogenic fungus Entomophthora muscae.</title>
        <authorList>
            <person name="Elya C."/>
            <person name="Lovett B.R."/>
            <person name="Lee E."/>
            <person name="Macias A.M."/>
            <person name="Hajek A.E."/>
            <person name="De Bivort B.L."/>
            <person name="Kasson M.T."/>
            <person name="De Fine Licht H.H."/>
            <person name="Stajich J.E."/>
        </authorList>
    </citation>
    <scope>NUCLEOTIDE SEQUENCE</scope>
    <source>
        <strain evidence="1">Berkeley</strain>
    </source>
</reference>
<sequence>MSSRYYSIRATSTNPLLRLGFPVTLCCASDHDTHHICQGIKPDPAKIKAINSMPPPINVGQVHMFLDVVA</sequence>
<accession>A0ACC2S306</accession>
<protein>
    <submittedName>
        <fullName evidence="1">Uncharacterized protein</fullName>
    </submittedName>
</protein>
<organism evidence="1 2">
    <name type="scientific">Entomophthora muscae</name>
    <dbReference type="NCBI Taxonomy" id="34485"/>
    <lineage>
        <taxon>Eukaryota</taxon>
        <taxon>Fungi</taxon>
        <taxon>Fungi incertae sedis</taxon>
        <taxon>Zoopagomycota</taxon>
        <taxon>Entomophthoromycotina</taxon>
        <taxon>Entomophthoromycetes</taxon>
        <taxon>Entomophthorales</taxon>
        <taxon>Entomophthoraceae</taxon>
        <taxon>Entomophthora</taxon>
    </lineage>
</organism>
<gene>
    <name evidence="1" type="ORF">DSO57_1030338</name>
</gene>
<name>A0ACC2S306_9FUNG</name>
<proteinExistence type="predicted"/>
<evidence type="ECO:0000313" key="2">
    <source>
        <dbReference type="Proteomes" id="UP001165960"/>
    </source>
</evidence>
<keyword evidence="2" id="KW-1185">Reference proteome</keyword>
<evidence type="ECO:0000313" key="1">
    <source>
        <dbReference type="EMBL" id="KAJ9056690.1"/>
    </source>
</evidence>
<comment type="caution">
    <text evidence="1">The sequence shown here is derived from an EMBL/GenBank/DDBJ whole genome shotgun (WGS) entry which is preliminary data.</text>
</comment>